<sequence length="50" mass="5581">MISQDAWRPIDVQFHQLMLGAGSTPNASSRVFLNPVRTWKRRGKGTGIQA</sequence>
<dbReference type="Proteomes" id="UP001311232">
    <property type="component" value="Unassembled WGS sequence"/>
</dbReference>
<gene>
    <name evidence="1" type="ORF">CRENBAI_023887</name>
</gene>
<dbReference type="AlphaFoldDB" id="A0AAV9RBI5"/>
<accession>A0AAV9RBI5</accession>
<dbReference type="EMBL" id="JAHHUM010002089">
    <property type="protein sequence ID" value="KAK5606297.1"/>
    <property type="molecule type" value="Genomic_DNA"/>
</dbReference>
<protein>
    <submittedName>
        <fullName evidence="1">Uncharacterized protein</fullName>
    </submittedName>
</protein>
<keyword evidence="2" id="KW-1185">Reference proteome</keyword>
<proteinExistence type="predicted"/>
<comment type="caution">
    <text evidence="1">The sequence shown here is derived from an EMBL/GenBank/DDBJ whole genome shotgun (WGS) entry which is preliminary data.</text>
</comment>
<organism evidence="1 2">
    <name type="scientific">Crenichthys baileyi</name>
    <name type="common">White River springfish</name>
    <dbReference type="NCBI Taxonomy" id="28760"/>
    <lineage>
        <taxon>Eukaryota</taxon>
        <taxon>Metazoa</taxon>
        <taxon>Chordata</taxon>
        <taxon>Craniata</taxon>
        <taxon>Vertebrata</taxon>
        <taxon>Euteleostomi</taxon>
        <taxon>Actinopterygii</taxon>
        <taxon>Neopterygii</taxon>
        <taxon>Teleostei</taxon>
        <taxon>Neoteleostei</taxon>
        <taxon>Acanthomorphata</taxon>
        <taxon>Ovalentaria</taxon>
        <taxon>Atherinomorphae</taxon>
        <taxon>Cyprinodontiformes</taxon>
        <taxon>Goodeidae</taxon>
        <taxon>Crenichthys</taxon>
    </lineage>
</organism>
<name>A0AAV9RBI5_9TELE</name>
<evidence type="ECO:0000313" key="2">
    <source>
        <dbReference type="Proteomes" id="UP001311232"/>
    </source>
</evidence>
<evidence type="ECO:0000313" key="1">
    <source>
        <dbReference type="EMBL" id="KAK5606297.1"/>
    </source>
</evidence>
<reference evidence="1 2" key="1">
    <citation type="submission" date="2021-06" db="EMBL/GenBank/DDBJ databases">
        <authorList>
            <person name="Palmer J.M."/>
        </authorList>
    </citation>
    <scope>NUCLEOTIDE SEQUENCE [LARGE SCALE GENOMIC DNA]</scope>
    <source>
        <strain evidence="1 2">MEX-2019</strain>
        <tissue evidence="1">Muscle</tissue>
    </source>
</reference>